<name>R2SKC3_9ENTE</name>
<dbReference type="STRING" id="155618.RV06_GL000697"/>
<keyword evidence="8" id="KW-1185">Reference proteome</keyword>
<reference evidence="5 7" key="1">
    <citation type="submission" date="2013-02" db="EMBL/GenBank/DDBJ databases">
        <title>The Genome Sequence of Enterococcus haemoperoxidus BAA-382.</title>
        <authorList>
            <consortium name="The Broad Institute Genome Sequencing Platform"/>
            <consortium name="The Broad Institute Genome Sequencing Center for Infectious Disease"/>
            <person name="Earl A.M."/>
            <person name="Gilmore M.S."/>
            <person name="Lebreton F."/>
            <person name="Walker B."/>
            <person name="Young S.K."/>
            <person name="Zeng Q."/>
            <person name="Gargeya S."/>
            <person name="Fitzgerald M."/>
            <person name="Haas B."/>
            <person name="Abouelleil A."/>
            <person name="Alvarado L."/>
            <person name="Arachchi H.M."/>
            <person name="Berlin A.M."/>
            <person name="Chapman S.B."/>
            <person name="Dewar J."/>
            <person name="Goldberg J."/>
            <person name="Griggs A."/>
            <person name="Gujja S."/>
            <person name="Hansen M."/>
            <person name="Howarth C."/>
            <person name="Imamovic A."/>
            <person name="Larimer J."/>
            <person name="McCowan C."/>
            <person name="Murphy C."/>
            <person name="Neiman D."/>
            <person name="Pearson M."/>
            <person name="Priest M."/>
            <person name="Roberts A."/>
            <person name="Saif S."/>
            <person name="Shea T."/>
            <person name="Sisk P."/>
            <person name="Sykes S."/>
            <person name="Wortman J."/>
            <person name="Nusbaum C."/>
            <person name="Birren B."/>
        </authorList>
    </citation>
    <scope>NUCLEOTIDE SEQUENCE [LARGE SCALE GENOMIC DNA]</scope>
    <source>
        <strain evidence="5 7">ATCC BAA-382</strain>
    </source>
</reference>
<protein>
    <submittedName>
        <fullName evidence="5">Uncharacterized protein</fullName>
    </submittedName>
</protein>
<evidence type="ECO:0000313" key="7">
    <source>
        <dbReference type="Proteomes" id="UP000013858"/>
    </source>
</evidence>
<dbReference type="AlphaFoldDB" id="R2SKC3"/>
<keyword evidence="2" id="KW-0472">Membrane</keyword>
<sequence>MINKRKLLHQVIVMIGFFLLSLILIVGKSEIAWAISVNPILPKNQHNSEATYYDLRVTPDQEQDLELELVNTSDKEKKVTLQINDATTNDSGDIDYSDRSKIVPREKSLKVSLKDIATAESELIIPAKKTVKTMIHLKMPKNQFDGMILGGIKVVSSEKNNEARDSKSKDKQHKKTYIVAVKLTETDAPVAAKLNLLDVGFSKESKKNIIKAVIQNEQAVNLEDIEFVGKAYKENSDEIYSQTKVTGYRMAPNSSFTFILDGEQQGFLAGKYHIALTAKSKATNQEWKWDKELEIIEAEDKKVGTSTIKSTKEHIMFYTIICMITFVFLLILLLFLLISRKRKEKRYEEALHYRKQKRDRDSKNTQRNRKRKRNKIEGAKKKRPTDQNHLEK</sequence>
<evidence type="ECO:0000259" key="4">
    <source>
        <dbReference type="Pfam" id="PF11797"/>
    </source>
</evidence>
<dbReference type="OrthoDB" id="2148359at2"/>
<feature type="compositionally biased region" description="Basic and acidic residues" evidence="1">
    <location>
        <begin position="352"/>
        <end position="364"/>
    </location>
</feature>
<evidence type="ECO:0000313" key="6">
    <source>
        <dbReference type="EMBL" id="EOT60299.1"/>
    </source>
</evidence>
<dbReference type="Pfam" id="PF06030">
    <property type="entry name" value="WxLIP_PGBD"/>
    <property type="match status" value="1"/>
</dbReference>
<proteinExistence type="predicted"/>
<feature type="transmembrane region" description="Helical" evidence="2">
    <location>
        <begin position="315"/>
        <end position="338"/>
    </location>
</feature>
<dbReference type="EMBL" id="AJAR01000019">
    <property type="protein sequence ID" value="EOH95620.1"/>
    <property type="molecule type" value="Genomic_DNA"/>
</dbReference>
<dbReference type="Proteomes" id="UP000014197">
    <property type="component" value="Unassembled WGS sequence"/>
</dbReference>
<evidence type="ECO:0000259" key="3">
    <source>
        <dbReference type="Pfam" id="PF06030"/>
    </source>
</evidence>
<evidence type="ECO:0000313" key="5">
    <source>
        <dbReference type="EMBL" id="EOH95620.1"/>
    </source>
</evidence>
<feature type="compositionally biased region" description="Basic and acidic residues" evidence="1">
    <location>
        <begin position="375"/>
        <end position="392"/>
    </location>
</feature>
<gene>
    <name evidence="6" type="ORF">I583_02934</name>
    <name evidence="5" type="ORF">UAW_01969</name>
</gene>
<feature type="region of interest" description="Disordered" evidence="1">
    <location>
        <begin position="352"/>
        <end position="392"/>
    </location>
</feature>
<keyword evidence="2" id="KW-1133">Transmembrane helix</keyword>
<dbReference type="Pfam" id="PF11797">
    <property type="entry name" value="WxLIP_HBD"/>
    <property type="match status" value="1"/>
</dbReference>
<dbReference type="eggNOG" id="COG4072">
    <property type="taxonomic scope" value="Bacteria"/>
</dbReference>
<organism evidence="5 7">
    <name type="scientific">Enterococcus haemoperoxidus ATCC BAA-382</name>
    <dbReference type="NCBI Taxonomy" id="1158608"/>
    <lineage>
        <taxon>Bacteria</taxon>
        <taxon>Bacillati</taxon>
        <taxon>Bacillota</taxon>
        <taxon>Bacilli</taxon>
        <taxon>Lactobacillales</taxon>
        <taxon>Enterococcaceae</taxon>
        <taxon>Enterococcus</taxon>
    </lineage>
</organism>
<keyword evidence="2" id="KW-0812">Transmembrane</keyword>
<feature type="domain" description="WxL Interacting Protein host binding" evidence="4">
    <location>
        <begin position="176"/>
        <end position="303"/>
    </location>
</feature>
<dbReference type="InterPro" id="IPR021759">
    <property type="entry name" value="WxLIP_HBD"/>
</dbReference>
<comment type="caution">
    <text evidence="5">The sequence shown here is derived from an EMBL/GenBank/DDBJ whole genome shotgun (WGS) entry which is preliminary data.</text>
</comment>
<dbReference type="PATRIC" id="fig|1158608.3.peg.1942"/>
<evidence type="ECO:0000313" key="8">
    <source>
        <dbReference type="Proteomes" id="UP000014197"/>
    </source>
</evidence>
<dbReference type="Proteomes" id="UP000013858">
    <property type="component" value="Unassembled WGS sequence"/>
</dbReference>
<dbReference type="RefSeq" id="WP_010762171.1">
    <property type="nucleotide sequence ID" value="NZ_KB946316.1"/>
</dbReference>
<evidence type="ECO:0000256" key="1">
    <source>
        <dbReference type="SAM" id="MobiDB-lite"/>
    </source>
</evidence>
<dbReference type="InterPro" id="IPR010317">
    <property type="entry name" value="WxLIP_PGBD"/>
</dbReference>
<accession>R2SKC3</accession>
<evidence type="ECO:0000256" key="2">
    <source>
        <dbReference type="SAM" id="Phobius"/>
    </source>
</evidence>
<feature type="domain" description="WxL Interacting Protein peptidoglycan binding" evidence="3">
    <location>
        <begin position="36"/>
        <end position="154"/>
    </location>
</feature>
<dbReference type="EMBL" id="ASVY01000003">
    <property type="protein sequence ID" value="EOT60299.1"/>
    <property type="molecule type" value="Genomic_DNA"/>
</dbReference>
<reference evidence="6 8" key="2">
    <citation type="submission" date="2013-03" db="EMBL/GenBank/DDBJ databases">
        <title>The Genome Sequence of Enterococcus haemoperoxidus BAA-382 (PacBio/Illumina hybrid assembly).</title>
        <authorList>
            <consortium name="The Broad Institute Genomics Platform"/>
            <consortium name="The Broad Institute Genome Sequencing Center for Infectious Disease"/>
            <person name="Earl A."/>
            <person name="Russ C."/>
            <person name="Gilmore M."/>
            <person name="Surin D."/>
            <person name="Walker B."/>
            <person name="Young S."/>
            <person name="Zeng Q."/>
            <person name="Gargeya S."/>
            <person name="Fitzgerald M."/>
            <person name="Haas B."/>
            <person name="Abouelleil A."/>
            <person name="Allen A.W."/>
            <person name="Alvarado L."/>
            <person name="Arachchi H.M."/>
            <person name="Berlin A.M."/>
            <person name="Chapman S.B."/>
            <person name="Gainer-Dewar J."/>
            <person name="Goldberg J."/>
            <person name="Griggs A."/>
            <person name="Gujja S."/>
            <person name="Hansen M."/>
            <person name="Howarth C."/>
            <person name="Imamovic A."/>
            <person name="Ireland A."/>
            <person name="Larimer J."/>
            <person name="McCowan C."/>
            <person name="Murphy C."/>
            <person name="Pearson M."/>
            <person name="Poon T.W."/>
            <person name="Priest M."/>
            <person name="Roberts A."/>
            <person name="Saif S."/>
            <person name="Shea T."/>
            <person name="Sisk P."/>
            <person name="Sykes S."/>
            <person name="Wortman J."/>
            <person name="Nusbaum C."/>
            <person name="Birren B."/>
        </authorList>
    </citation>
    <scope>NUCLEOTIDE SEQUENCE [LARGE SCALE GENOMIC DNA]</scope>
    <source>
        <strain evidence="6 8">ATCC BAA-382</strain>
    </source>
</reference>